<dbReference type="SUPFAM" id="SSF82895">
    <property type="entry name" value="TSP-1 type 1 repeat"/>
    <property type="match status" value="6"/>
</dbReference>
<evidence type="ECO:0000313" key="7">
    <source>
        <dbReference type="Proteomes" id="UP000694680"/>
    </source>
</evidence>
<evidence type="ECO:0008006" key="8">
    <source>
        <dbReference type="Google" id="ProtNLM"/>
    </source>
</evidence>
<dbReference type="SMART" id="SM00209">
    <property type="entry name" value="TSP1"/>
    <property type="match status" value="6"/>
</dbReference>
<keyword evidence="2" id="KW-0964">Secreted</keyword>
<keyword evidence="7" id="KW-1185">Reference proteome</keyword>
<gene>
    <name evidence="6" type="primary">si:ch73-237c6.1</name>
</gene>
<dbReference type="PANTHER" id="PTHR22906:SF43">
    <property type="entry name" value="PROPERDIN"/>
    <property type="match status" value="1"/>
</dbReference>
<proteinExistence type="predicted"/>
<evidence type="ECO:0000256" key="4">
    <source>
        <dbReference type="ARBA" id="ARBA00022737"/>
    </source>
</evidence>
<dbReference type="InterPro" id="IPR049536">
    <property type="entry name" value="CFP_TSR-0"/>
</dbReference>
<dbReference type="InterPro" id="IPR054019">
    <property type="entry name" value="CFP_TSR_C"/>
</dbReference>
<accession>A0A8C5DAC4</accession>
<dbReference type="Pfam" id="PF22195">
    <property type="entry name" value="TSP1_CFP_C"/>
    <property type="match status" value="1"/>
</dbReference>
<keyword evidence="3" id="KW-0732">Signal</keyword>
<dbReference type="PROSITE" id="PS50092">
    <property type="entry name" value="TSP1"/>
    <property type="match status" value="5"/>
</dbReference>
<keyword evidence="5" id="KW-1015">Disulfide bond</keyword>
<evidence type="ECO:0000256" key="1">
    <source>
        <dbReference type="ARBA" id="ARBA00004613"/>
    </source>
</evidence>
<evidence type="ECO:0000256" key="2">
    <source>
        <dbReference type="ARBA" id="ARBA00022525"/>
    </source>
</evidence>
<evidence type="ECO:0000313" key="6">
    <source>
        <dbReference type="Ensembl" id="ENSGWIP00000003626.1"/>
    </source>
</evidence>
<dbReference type="InterPro" id="IPR052065">
    <property type="entry name" value="Compl_asym_regulator"/>
</dbReference>
<reference evidence="6" key="1">
    <citation type="submission" date="2020-06" db="EMBL/GenBank/DDBJ databases">
        <authorList>
            <consortium name="Wellcome Sanger Institute Data Sharing"/>
        </authorList>
    </citation>
    <scope>NUCLEOTIDE SEQUENCE [LARGE SCALE GENOMIC DNA]</scope>
</reference>
<comment type="subcellular location">
    <subcellularLocation>
        <location evidence="1">Secreted</location>
    </subcellularLocation>
</comment>
<reference evidence="6" key="3">
    <citation type="submission" date="2025-09" db="UniProtKB">
        <authorList>
            <consortium name="Ensembl"/>
        </authorList>
    </citation>
    <scope>IDENTIFICATION</scope>
</reference>
<dbReference type="AlphaFoldDB" id="A0A8C5DAC4"/>
<sequence length="421" mass="46720">AECGRCFAHFDIISGKCDEEIGELETDVCCLNPKYGHQGEDGLCVYCGPPTWSPWSPWSQCNTLCREGVRTRSRKCQGFSQSECTNYKHTLEMEPCNGTCCTIHGGWSGWSRWSDCSASCISDVILSNRVCDSPAPKYGGKYCDGPSSQTSQCDSVCPVHGFWTGWSAWSECSSSCIPEGQVPFRAKQRSCSNPAPSSNPPGQPCIGKPTHQEKCQKMTPCAVNGHWGEWSAFSSCSVTCGAGLELSVRHCDNPAPKHNGHPCPGERQRTRVCFTNVHCPVDGVWSEWSQWGKCTYPRGKRVINCKDIVGQQDRDRRCDHLSFNGSICSGEMSNDRLCYDVHNCDVMGNWDGWEPWSLCNPTCGKSKRTRKRHCEPDFSNYSKSKRGQKVDTFFGEMLLDCADHKDGDSESQPCLNVPPCS</sequence>
<evidence type="ECO:0000256" key="3">
    <source>
        <dbReference type="ARBA" id="ARBA00022729"/>
    </source>
</evidence>
<dbReference type="Gene3D" id="2.20.100.10">
    <property type="entry name" value="Thrombospondin type-1 (TSP1) repeat"/>
    <property type="match status" value="6"/>
</dbReference>
<dbReference type="InterPro" id="IPR000884">
    <property type="entry name" value="TSP1_rpt"/>
</dbReference>
<dbReference type="InterPro" id="IPR036383">
    <property type="entry name" value="TSP1_rpt_sf"/>
</dbReference>
<protein>
    <recommendedName>
        <fullName evidence="8">Complement factor properdin</fullName>
    </recommendedName>
</protein>
<dbReference type="PRINTS" id="PR01705">
    <property type="entry name" value="TSP1REPEAT"/>
</dbReference>
<dbReference type="Proteomes" id="UP000694680">
    <property type="component" value="Chromosome 9"/>
</dbReference>
<dbReference type="PANTHER" id="PTHR22906">
    <property type="entry name" value="PROPERDIN"/>
    <property type="match status" value="1"/>
</dbReference>
<dbReference type="FunFam" id="2.20.100.10:FF:000001">
    <property type="entry name" value="semaphorin-5A isoform X1"/>
    <property type="match status" value="3"/>
</dbReference>
<dbReference type="Ensembl" id="ENSGWIT00000003914.1">
    <property type="protein sequence ID" value="ENSGWIP00000003626.1"/>
    <property type="gene ID" value="ENSGWIG00000001901.1"/>
</dbReference>
<evidence type="ECO:0000256" key="5">
    <source>
        <dbReference type="ARBA" id="ARBA00023157"/>
    </source>
</evidence>
<dbReference type="Pfam" id="PF00090">
    <property type="entry name" value="TSP_1"/>
    <property type="match status" value="5"/>
</dbReference>
<name>A0A8C5DAC4_GOUWI</name>
<organism evidence="6 7">
    <name type="scientific">Gouania willdenowi</name>
    <name type="common">Blunt-snouted clingfish</name>
    <name type="synonym">Lepadogaster willdenowi</name>
    <dbReference type="NCBI Taxonomy" id="441366"/>
    <lineage>
        <taxon>Eukaryota</taxon>
        <taxon>Metazoa</taxon>
        <taxon>Chordata</taxon>
        <taxon>Craniata</taxon>
        <taxon>Vertebrata</taxon>
        <taxon>Euteleostomi</taxon>
        <taxon>Actinopterygii</taxon>
        <taxon>Neopterygii</taxon>
        <taxon>Teleostei</taxon>
        <taxon>Neoteleostei</taxon>
        <taxon>Acanthomorphata</taxon>
        <taxon>Ovalentaria</taxon>
        <taxon>Blenniimorphae</taxon>
        <taxon>Blenniiformes</taxon>
        <taxon>Gobiesocoidei</taxon>
        <taxon>Gobiesocidae</taxon>
        <taxon>Gobiesocinae</taxon>
        <taxon>Gouania</taxon>
    </lineage>
</organism>
<reference evidence="6" key="2">
    <citation type="submission" date="2025-08" db="UniProtKB">
        <authorList>
            <consortium name="Ensembl"/>
        </authorList>
    </citation>
    <scope>IDENTIFICATION</scope>
</reference>
<dbReference type="Pfam" id="PF18487">
    <property type="entry name" value="TSR"/>
    <property type="match status" value="1"/>
</dbReference>
<keyword evidence="4" id="KW-0677">Repeat</keyword>